<reference evidence="2" key="2">
    <citation type="journal article" date="2015" name="Fish Shellfish Immunol.">
        <title>Early steps in the European eel (Anguilla anguilla)-Vibrio vulnificus interaction in the gills: Role of the RtxA13 toxin.</title>
        <authorList>
            <person name="Callol A."/>
            <person name="Pajuelo D."/>
            <person name="Ebbesson L."/>
            <person name="Teles M."/>
            <person name="MacKenzie S."/>
            <person name="Amaro C."/>
        </authorList>
    </citation>
    <scope>NUCLEOTIDE SEQUENCE</scope>
</reference>
<organism evidence="2">
    <name type="scientific">Anguilla anguilla</name>
    <name type="common">European freshwater eel</name>
    <name type="synonym">Muraena anguilla</name>
    <dbReference type="NCBI Taxonomy" id="7936"/>
    <lineage>
        <taxon>Eukaryota</taxon>
        <taxon>Metazoa</taxon>
        <taxon>Chordata</taxon>
        <taxon>Craniata</taxon>
        <taxon>Vertebrata</taxon>
        <taxon>Euteleostomi</taxon>
        <taxon>Actinopterygii</taxon>
        <taxon>Neopterygii</taxon>
        <taxon>Teleostei</taxon>
        <taxon>Anguilliformes</taxon>
        <taxon>Anguillidae</taxon>
        <taxon>Anguilla</taxon>
    </lineage>
</organism>
<accession>A0A0E9PC86</accession>
<reference evidence="2" key="1">
    <citation type="submission" date="2014-11" db="EMBL/GenBank/DDBJ databases">
        <authorList>
            <person name="Amaro Gonzalez C."/>
        </authorList>
    </citation>
    <scope>NUCLEOTIDE SEQUENCE</scope>
</reference>
<evidence type="ECO:0000313" key="2">
    <source>
        <dbReference type="EMBL" id="JAH01877.1"/>
    </source>
</evidence>
<protein>
    <submittedName>
        <fullName evidence="2">Uncharacterized protein</fullName>
    </submittedName>
</protein>
<evidence type="ECO:0000256" key="1">
    <source>
        <dbReference type="SAM" id="MobiDB-lite"/>
    </source>
</evidence>
<dbReference type="EMBL" id="GBXM01106700">
    <property type="protein sequence ID" value="JAH01877.1"/>
    <property type="molecule type" value="Transcribed_RNA"/>
</dbReference>
<name>A0A0E9PC86_ANGAN</name>
<proteinExistence type="predicted"/>
<feature type="region of interest" description="Disordered" evidence="1">
    <location>
        <begin position="1"/>
        <end position="27"/>
    </location>
</feature>
<sequence length="27" mass="3189">MGTQFNELDINNTEEHRRNSESQNVLL</sequence>
<dbReference type="AlphaFoldDB" id="A0A0E9PC86"/>
<feature type="compositionally biased region" description="Polar residues" evidence="1">
    <location>
        <begin position="1"/>
        <end position="11"/>
    </location>
</feature>